<dbReference type="AlphaFoldDB" id="A0A382MNY5"/>
<dbReference type="GO" id="GO:0005911">
    <property type="term" value="C:cell-cell junction"/>
    <property type="evidence" value="ECO:0007669"/>
    <property type="project" value="TreeGrafter"/>
</dbReference>
<keyword evidence="7" id="KW-0472">Membrane</keyword>
<dbReference type="PRINTS" id="PR00205">
    <property type="entry name" value="CADHERIN"/>
</dbReference>
<evidence type="ECO:0000256" key="8">
    <source>
        <dbReference type="SAM" id="MobiDB-lite"/>
    </source>
</evidence>
<dbReference type="Pfam" id="PF00028">
    <property type="entry name" value="Cadherin"/>
    <property type="match status" value="1"/>
</dbReference>
<dbReference type="GO" id="GO:0016020">
    <property type="term" value="C:membrane"/>
    <property type="evidence" value="ECO:0007669"/>
    <property type="project" value="UniProtKB-SubCell"/>
</dbReference>
<evidence type="ECO:0000256" key="2">
    <source>
        <dbReference type="ARBA" id="ARBA00022692"/>
    </source>
</evidence>
<comment type="subcellular location">
    <subcellularLocation>
        <location evidence="1">Membrane</location>
    </subcellularLocation>
</comment>
<evidence type="ECO:0000256" key="7">
    <source>
        <dbReference type="ARBA" id="ARBA00023136"/>
    </source>
</evidence>
<evidence type="ECO:0000256" key="1">
    <source>
        <dbReference type="ARBA" id="ARBA00004370"/>
    </source>
</evidence>
<dbReference type="PANTHER" id="PTHR24025">
    <property type="entry name" value="DESMOGLEIN FAMILY MEMBER"/>
    <property type="match status" value="1"/>
</dbReference>
<dbReference type="SUPFAM" id="SSF49313">
    <property type="entry name" value="Cadherin-like"/>
    <property type="match status" value="1"/>
</dbReference>
<dbReference type="PROSITE" id="PS50268">
    <property type="entry name" value="CADHERIN_2"/>
    <property type="match status" value="2"/>
</dbReference>
<dbReference type="Gene3D" id="2.60.40.60">
    <property type="entry name" value="Cadherins"/>
    <property type="match status" value="1"/>
</dbReference>
<evidence type="ECO:0000256" key="6">
    <source>
        <dbReference type="ARBA" id="ARBA00022989"/>
    </source>
</evidence>
<keyword evidence="5" id="KW-0130">Cell adhesion</keyword>
<evidence type="ECO:0000313" key="10">
    <source>
        <dbReference type="EMBL" id="SVC49865.1"/>
    </source>
</evidence>
<gene>
    <name evidence="10" type="ORF">METZ01_LOCUS302719</name>
</gene>
<sequence>DTGDSNTCALAGADSGSFSCTVDSAGYILAFSSAPDYDSAGDADADNDYVVTVTISDGVNTGSTISYTVTVDDTNDQTPTYSASDATPSVIEGTTATDAFSITDSDTGDVNACTLAGADSALFTCTVSGDSVSLAFTTAPDYESPGDADTDNIHAVTLTISDGVNTGSTISYTVTVTDSTSVLIQTGQTGSVAEDASVGDSVMTLTITDGTPTAIIISAGNGDGVFAISTAGVISIADVTNLNYEATSSYTLTVVAYDASSSDVADVTVSITDANDAPTGSVTISGTAAEDQVLTASNDLADEDVLGAITYTWSNGDTGSTTTLGQSDVGSAITVTAAYTDGQGTAESSTSAATAAVANVNDSPTGSVTISGTAAEDQVLT</sequence>
<name>A0A382MNY5_9ZZZZ</name>
<evidence type="ECO:0000256" key="4">
    <source>
        <dbReference type="ARBA" id="ARBA00022837"/>
    </source>
</evidence>
<feature type="domain" description="Cadherin" evidence="9">
    <location>
        <begin position="184"/>
        <end position="280"/>
    </location>
</feature>
<proteinExistence type="predicted"/>
<feature type="non-terminal residue" evidence="10">
    <location>
        <position position="381"/>
    </location>
</feature>
<organism evidence="10">
    <name type="scientific">marine metagenome</name>
    <dbReference type="NCBI Taxonomy" id="408172"/>
    <lineage>
        <taxon>unclassified sequences</taxon>
        <taxon>metagenomes</taxon>
        <taxon>ecological metagenomes</taxon>
    </lineage>
</organism>
<dbReference type="InterPro" id="IPR015919">
    <property type="entry name" value="Cadherin-like_sf"/>
</dbReference>
<evidence type="ECO:0000259" key="9">
    <source>
        <dbReference type="PROSITE" id="PS50268"/>
    </source>
</evidence>
<dbReference type="GO" id="GO:0005509">
    <property type="term" value="F:calcium ion binding"/>
    <property type="evidence" value="ECO:0007669"/>
    <property type="project" value="InterPro"/>
</dbReference>
<protein>
    <recommendedName>
        <fullName evidence="9">Cadherin domain-containing protein</fullName>
    </recommendedName>
</protein>
<dbReference type="Gene3D" id="2.60.40.2700">
    <property type="match status" value="1"/>
</dbReference>
<keyword evidence="2" id="KW-0812">Transmembrane</keyword>
<dbReference type="GO" id="GO:0007156">
    <property type="term" value="P:homophilic cell adhesion via plasma membrane adhesion molecules"/>
    <property type="evidence" value="ECO:0007669"/>
    <property type="project" value="InterPro"/>
</dbReference>
<evidence type="ECO:0000256" key="5">
    <source>
        <dbReference type="ARBA" id="ARBA00022889"/>
    </source>
</evidence>
<keyword evidence="6" id="KW-1133">Transmembrane helix</keyword>
<feature type="domain" description="Cadherin" evidence="9">
    <location>
        <begin position="13"/>
        <end position="81"/>
    </location>
</feature>
<accession>A0A382MNY5</accession>
<dbReference type="EMBL" id="UINC01094542">
    <property type="protein sequence ID" value="SVC49865.1"/>
    <property type="molecule type" value="Genomic_DNA"/>
</dbReference>
<feature type="compositionally biased region" description="Polar residues" evidence="8">
    <location>
        <begin position="361"/>
        <end position="372"/>
    </location>
</feature>
<keyword evidence="3" id="KW-0677">Repeat</keyword>
<dbReference type="PANTHER" id="PTHR24025:SF23">
    <property type="entry name" value="NEURAL-CADHERIN"/>
    <property type="match status" value="1"/>
</dbReference>
<feature type="non-terminal residue" evidence="10">
    <location>
        <position position="1"/>
    </location>
</feature>
<evidence type="ECO:0000256" key="3">
    <source>
        <dbReference type="ARBA" id="ARBA00022737"/>
    </source>
</evidence>
<keyword evidence="4" id="KW-0106">Calcium</keyword>
<dbReference type="CDD" id="cd11304">
    <property type="entry name" value="Cadherin_repeat"/>
    <property type="match status" value="1"/>
</dbReference>
<dbReference type="SMART" id="SM00112">
    <property type="entry name" value="CA"/>
    <property type="match status" value="1"/>
</dbReference>
<feature type="region of interest" description="Disordered" evidence="8">
    <location>
        <begin position="361"/>
        <end position="381"/>
    </location>
</feature>
<reference evidence="10" key="1">
    <citation type="submission" date="2018-05" db="EMBL/GenBank/DDBJ databases">
        <authorList>
            <person name="Lanie J.A."/>
            <person name="Ng W.-L."/>
            <person name="Kazmierczak K.M."/>
            <person name="Andrzejewski T.M."/>
            <person name="Davidsen T.M."/>
            <person name="Wayne K.J."/>
            <person name="Tettelin H."/>
            <person name="Glass J.I."/>
            <person name="Rusch D."/>
            <person name="Podicherti R."/>
            <person name="Tsui H.-C.T."/>
            <person name="Winkler M.E."/>
        </authorList>
    </citation>
    <scope>NUCLEOTIDE SEQUENCE</scope>
</reference>
<dbReference type="InterPro" id="IPR050971">
    <property type="entry name" value="Cadherin-domain_protein"/>
</dbReference>
<dbReference type="InterPro" id="IPR002126">
    <property type="entry name" value="Cadherin-like_dom"/>
</dbReference>